<dbReference type="InterPro" id="IPR023996">
    <property type="entry name" value="TonB-dep_OMP_SusC/RagA"/>
</dbReference>
<reference evidence="15" key="1">
    <citation type="submission" date="2023-05" db="EMBL/GenBank/DDBJ databases">
        <authorList>
            <person name="Zhang X."/>
        </authorList>
    </citation>
    <scope>NUCLEOTIDE SEQUENCE</scope>
    <source>
        <strain evidence="15">BD1B2-1</strain>
    </source>
</reference>
<keyword evidence="9 10" id="KW-0998">Cell outer membrane</keyword>
<protein>
    <submittedName>
        <fullName evidence="15">SusC/RagA family TonB-linked outer membrane protein</fullName>
    </submittedName>
</protein>
<dbReference type="Pfam" id="PF13715">
    <property type="entry name" value="CarbopepD_reg_2"/>
    <property type="match status" value="1"/>
</dbReference>
<dbReference type="RefSeq" id="WP_314510804.1">
    <property type="nucleotide sequence ID" value="NZ_JASJOU010000003.1"/>
</dbReference>
<dbReference type="InterPro" id="IPR023997">
    <property type="entry name" value="TonB-dep_OMP_SusC/RagA_CS"/>
</dbReference>
<name>A0AAE3R050_9BACT</name>
<dbReference type="InterPro" id="IPR036942">
    <property type="entry name" value="Beta-barrel_TonB_sf"/>
</dbReference>
<evidence type="ECO:0000256" key="9">
    <source>
        <dbReference type="ARBA" id="ARBA00023237"/>
    </source>
</evidence>
<keyword evidence="7 10" id="KW-0472">Membrane</keyword>
<evidence type="ECO:0000256" key="3">
    <source>
        <dbReference type="ARBA" id="ARBA00022452"/>
    </source>
</evidence>
<evidence type="ECO:0000313" key="15">
    <source>
        <dbReference type="EMBL" id="MDJ1501311.1"/>
    </source>
</evidence>
<keyword evidence="6 11" id="KW-0798">TonB box</keyword>
<evidence type="ECO:0000256" key="2">
    <source>
        <dbReference type="ARBA" id="ARBA00022448"/>
    </source>
</evidence>
<evidence type="ECO:0000256" key="4">
    <source>
        <dbReference type="ARBA" id="ARBA00022692"/>
    </source>
</evidence>
<dbReference type="InterPro" id="IPR039426">
    <property type="entry name" value="TonB-dep_rcpt-like"/>
</dbReference>
<keyword evidence="16" id="KW-1185">Reference proteome</keyword>
<dbReference type="Pfam" id="PF00593">
    <property type="entry name" value="TonB_dep_Rec_b-barrel"/>
    <property type="match status" value="1"/>
</dbReference>
<dbReference type="InterPro" id="IPR012910">
    <property type="entry name" value="Plug_dom"/>
</dbReference>
<dbReference type="GO" id="GO:0009279">
    <property type="term" value="C:cell outer membrane"/>
    <property type="evidence" value="ECO:0007669"/>
    <property type="project" value="UniProtKB-SubCell"/>
</dbReference>
<evidence type="ECO:0000256" key="6">
    <source>
        <dbReference type="ARBA" id="ARBA00023077"/>
    </source>
</evidence>
<evidence type="ECO:0000259" key="14">
    <source>
        <dbReference type="Pfam" id="PF07715"/>
    </source>
</evidence>
<keyword evidence="2 10" id="KW-0813">Transport</keyword>
<dbReference type="GO" id="GO:0015344">
    <property type="term" value="F:siderophore uptake transmembrane transporter activity"/>
    <property type="evidence" value="ECO:0007669"/>
    <property type="project" value="TreeGrafter"/>
</dbReference>
<evidence type="ECO:0000256" key="8">
    <source>
        <dbReference type="ARBA" id="ARBA00023170"/>
    </source>
</evidence>
<keyword evidence="4 10" id="KW-0812">Transmembrane</keyword>
<sequence length="1114" mass="120342">MKKLLSFLMLFLLSIGALFAQDRTITGKVTDATDGTPLPGVSVIVKGTTTGTTSNANGDFQISAPSDATLTFSFIGFATQEVQVGGRTTVNVQMQTDVRQLNEVVVNAIGVETSKDKLGTTVSTVKGNNVVQSGETSLLNGLAGKATGVSITRNGSDPGAGTYIQLRGQNSITGSNQPLIVIDGIPIFNSYISSNDGNQAGSGNQTDGVQQQSRLNDLNPSDIASVEVLPSASAAALWGSRAANGVIVITTKKGQNSNGKINIGYKGTVSLDEVNKVPELQRDFGQGLNGKFSYNNARSWGDRIADRTGGNDTYNTGEGVPFVTFPDGTTRYAVAGGNNTNPHGGKNSKDTYDHGKEVFRTGYYVDNSINLSGGNNKASFFASYSNLTQKGIVKRNSDYNRNTARINVVTQLTDKVKATANVSYSNVRSNRTQQGSNLGGIFLGGLRTAPDYNNNYTTGTYQDAEGAIFPNQQISYRNPLGNVNNLSYFDNPLWTIDHNKSFTVVNRILGNIELSYDVLSWLNLRANVGVDTYTDRRTDFVNAQSAISIGGAYTEQTISESQWNANLFARANHKFSDNFTGALLLGFNYNSRQYNNVGATARNFIVPDAPPNLSNTSPSNRDPFNYANTVKTNAGFAQVDLEILNQVFVTATARAEAASTFGREAQSLFFYPSINSSWQFTKLLGDNHILSFGKIRAGFGIVGNEPPPYYNLTKYFPTSFTETWGGSLNGAQYGVGGYQRSATAGNPKLKPEKKKEVEVGFDLRFFNNKVQVSGTAYYNRNTDVILPVDLAPTSGFSSQYKNAATMENKGLEFSIQPEWVNKGGFIWSSNFLWSLYRNKVVDLSGVEYVFLPGGGFTDGSSVAVKGQPVGVIWGTYYARNENGGYQLDNNGYPTIALSSGVIGNPNPNYRASIGNTFSFKGLNLYALFDFSIGNQTWNGTRGALMNYGTAKATAIETTVSATEAAQIKTFDGATIANGIHPSNNRIIARQNSDGSYTFRGTVGDFGGGPVALDEAWYRNSGGGFGVNAPFVEDASWARLREITLNYTINTEGFRRKSKLSSITLGFTGRNLALWTDYNGIDPETNLTGANNGRGIDYFQNPNTRSFIFSLSINY</sequence>
<feature type="chain" id="PRO_5041986045" evidence="12">
    <location>
        <begin position="21"/>
        <end position="1114"/>
    </location>
</feature>
<dbReference type="SUPFAM" id="SSF49464">
    <property type="entry name" value="Carboxypeptidase regulatory domain-like"/>
    <property type="match status" value="1"/>
</dbReference>
<evidence type="ECO:0000313" key="16">
    <source>
        <dbReference type="Proteomes" id="UP001232063"/>
    </source>
</evidence>
<dbReference type="NCBIfam" id="TIGR04057">
    <property type="entry name" value="SusC_RagA_signa"/>
    <property type="match status" value="1"/>
</dbReference>
<feature type="domain" description="TonB-dependent receptor-like beta-barrel" evidence="13">
    <location>
        <begin position="451"/>
        <end position="933"/>
    </location>
</feature>
<accession>A0AAE3R050</accession>
<dbReference type="Gene3D" id="2.40.170.20">
    <property type="entry name" value="TonB-dependent receptor, beta-barrel domain"/>
    <property type="match status" value="1"/>
</dbReference>
<evidence type="ECO:0000256" key="12">
    <source>
        <dbReference type="SAM" id="SignalP"/>
    </source>
</evidence>
<dbReference type="Gene3D" id="2.60.40.1120">
    <property type="entry name" value="Carboxypeptidase-like, regulatory domain"/>
    <property type="match status" value="1"/>
</dbReference>
<dbReference type="PANTHER" id="PTHR30069">
    <property type="entry name" value="TONB-DEPENDENT OUTER MEMBRANE RECEPTOR"/>
    <property type="match status" value="1"/>
</dbReference>
<keyword evidence="8" id="KW-0675">Receptor</keyword>
<keyword evidence="3 10" id="KW-1134">Transmembrane beta strand</keyword>
<dbReference type="GO" id="GO:0044718">
    <property type="term" value="P:siderophore transmembrane transport"/>
    <property type="evidence" value="ECO:0007669"/>
    <property type="project" value="TreeGrafter"/>
</dbReference>
<evidence type="ECO:0000256" key="11">
    <source>
        <dbReference type="RuleBase" id="RU003357"/>
    </source>
</evidence>
<dbReference type="SUPFAM" id="SSF56935">
    <property type="entry name" value="Porins"/>
    <property type="match status" value="1"/>
</dbReference>
<dbReference type="InterPro" id="IPR008969">
    <property type="entry name" value="CarboxyPept-like_regulatory"/>
</dbReference>
<dbReference type="PROSITE" id="PS52016">
    <property type="entry name" value="TONB_DEPENDENT_REC_3"/>
    <property type="match status" value="1"/>
</dbReference>
<dbReference type="InterPro" id="IPR000531">
    <property type="entry name" value="Beta-barrel_TonB"/>
</dbReference>
<feature type="domain" description="TonB-dependent receptor plug" evidence="14">
    <location>
        <begin position="116"/>
        <end position="246"/>
    </location>
</feature>
<dbReference type="Proteomes" id="UP001232063">
    <property type="component" value="Unassembled WGS sequence"/>
</dbReference>
<dbReference type="NCBIfam" id="TIGR04056">
    <property type="entry name" value="OMP_RagA_SusC"/>
    <property type="match status" value="1"/>
</dbReference>
<dbReference type="InterPro" id="IPR037066">
    <property type="entry name" value="Plug_dom_sf"/>
</dbReference>
<organism evidence="15 16">
    <name type="scientific">Xanthocytophaga agilis</name>
    <dbReference type="NCBI Taxonomy" id="3048010"/>
    <lineage>
        <taxon>Bacteria</taxon>
        <taxon>Pseudomonadati</taxon>
        <taxon>Bacteroidota</taxon>
        <taxon>Cytophagia</taxon>
        <taxon>Cytophagales</taxon>
        <taxon>Rhodocytophagaceae</taxon>
        <taxon>Xanthocytophaga</taxon>
    </lineage>
</organism>
<comment type="subcellular location">
    <subcellularLocation>
        <location evidence="1 10">Cell outer membrane</location>
        <topology evidence="1 10">Multi-pass membrane protein</topology>
    </subcellularLocation>
</comment>
<dbReference type="Pfam" id="PF07715">
    <property type="entry name" value="Plug"/>
    <property type="match status" value="1"/>
</dbReference>
<evidence type="ECO:0000259" key="13">
    <source>
        <dbReference type="Pfam" id="PF00593"/>
    </source>
</evidence>
<dbReference type="Gene3D" id="2.170.130.10">
    <property type="entry name" value="TonB-dependent receptor, plug domain"/>
    <property type="match status" value="1"/>
</dbReference>
<proteinExistence type="inferred from homology"/>
<comment type="caution">
    <text evidence="15">The sequence shown here is derived from an EMBL/GenBank/DDBJ whole genome shotgun (WGS) entry which is preliminary data.</text>
</comment>
<dbReference type="AlphaFoldDB" id="A0AAE3R050"/>
<evidence type="ECO:0000256" key="1">
    <source>
        <dbReference type="ARBA" id="ARBA00004571"/>
    </source>
</evidence>
<dbReference type="EMBL" id="JASJOU010000003">
    <property type="protein sequence ID" value="MDJ1501311.1"/>
    <property type="molecule type" value="Genomic_DNA"/>
</dbReference>
<dbReference type="PANTHER" id="PTHR30069:SF29">
    <property type="entry name" value="HEMOGLOBIN AND HEMOGLOBIN-HAPTOGLOBIN-BINDING PROTEIN 1-RELATED"/>
    <property type="match status" value="1"/>
</dbReference>
<gene>
    <name evidence="15" type="ORF">QNI22_11670</name>
</gene>
<feature type="signal peptide" evidence="12">
    <location>
        <begin position="1"/>
        <end position="20"/>
    </location>
</feature>
<keyword evidence="5 12" id="KW-0732">Signal</keyword>
<comment type="similarity">
    <text evidence="10 11">Belongs to the TonB-dependent receptor family.</text>
</comment>
<evidence type="ECO:0000256" key="7">
    <source>
        <dbReference type="ARBA" id="ARBA00023136"/>
    </source>
</evidence>
<evidence type="ECO:0000256" key="5">
    <source>
        <dbReference type="ARBA" id="ARBA00022729"/>
    </source>
</evidence>
<evidence type="ECO:0000256" key="10">
    <source>
        <dbReference type="PROSITE-ProRule" id="PRU01360"/>
    </source>
</evidence>